<dbReference type="OrthoDB" id="2011769at2759"/>
<dbReference type="SMART" id="SM00178">
    <property type="entry name" value="SAR"/>
    <property type="match status" value="1"/>
</dbReference>
<dbReference type="GO" id="GO:0003924">
    <property type="term" value="F:GTPase activity"/>
    <property type="evidence" value="ECO:0007669"/>
    <property type="project" value="InterPro"/>
</dbReference>
<feature type="binding site" evidence="4">
    <location>
        <begin position="126"/>
        <end position="129"/>
    </location>
    <ligand>
        <name>GTP</name>
        <dbReference type="ChEBI" id="CHEBI:37565"/>
    </ligand>
</feature>
<dbReference type="GO" id="GO:0046872">
    <property type="term" value="F:metal ion binding"/>
    <property type="evidence" value="ECO:0007669"/>
    <property type="project" value="UniProtKB-KW"/>
</dbReference>
<dbReference type="InterPro" id="IPR005225">
    <property type="entry name" value="Small_GTP-bd"/>
</dbReference>
<feature type="binding site" evidence="5">
    <location>
        <position position="31"/>
    </location>
    <ligand>
        <name>Mg(2+)</name>
        <dbReference type="ChEBI" id="CHEBI:18420"/>
    </ligand>
</feature>
<dbReference type="GO" id="GO:0005525">
    <property type="term" value="F:GTP binding"/>
    <property type="evidence" value="ECO:0007669"/>
    <property type="project" value="UniProtKB-KW"/>
</dbReference>
<organism evidence="7 8">
    <name type="scientific">Anaeramoeba ignava</name>
    <name type="common">Anaerobic marine amoeba</name>
    <dbReference type="NCBI Taxonomy" id="1746090"/>
    <lineage>
        <taxon>Eukaryota</taxon>
        <taxon>Metamonada</taxon>
        <taxon>Anaeramoebidae</taxon>
        <taxon>Anaeramoeba</taxon>
    </lineage>
</organism>
<evidence type="ECO:0000256" key="6">
    <source>
        <dbReference type="RuleBase" id="RU003925"/>
    </source>
</evidence>
<dbReference type="Gene3D" id="3.40.50.300">
    <property type="entry name" value="P-loop containing nucleotide triphosphate hydrolases"/>
    <property type="match status" value="1"/>
</dbReference>
<dbReference type="NCBIfam" id="TIGR00231">
    <property type="entry name" value="small_GTP"/>
    <property type="match status" value="1"/>
</dbReference>
<keyword evidence="5" id="KW-0460">Magnesium</keyword>
<sequence length="181" mass="20411">MGGFFTKLFKGLFGDENYRILILGLDGVGKTTILYQMSIGEVVYTKPTIGSNVEEVKFNNLKFECWDVGGQESIRESWSSYYVDTNAVVLVVDSSDHERIDLIQNELFSMANHQDLKNALFLVFANKQDINGAMNSSQLSKALKLSSIKDQEWHIQSCCALTGEGLKEGWTWLANKLKKKK</sequence>
<keyword evidence="5" id="KW-0479">Metal-binding</keyword>
<dbReference type="OMA" id="FTCWDLG"/>
<dbReference type="Pfam" id="PF00025">
    <property type="entry name" value="Arf"/>
    <property type="match status" value="1"/>
</dbReference>
<dbReference type="SMART" id="SM00177">
    <property type="entry name" value="ARF"/>
    <property type="match status" value="1"/>
</dbReference>
<evidence type="ECO:0000313" key="7">
    <source>
        <dbReference type="EMBL" id="KAJ5071266.1"/>
    </source>
</evidence>
<evidence type="ECO:0000256" key="1">
    <source>
        <dbReference type="ARBA" id="ARBA00010290"/>
    </source>
</evidence>
<dbReference type="PRINTS" id="PR00328">
    <property type="entry name" value="SAR1GTPBP"/>
</dbReference>
<evidence type="ECO:0000313" key="8">
    <source>
        <dbReference type="Proteomes" id="UP001149090"/>
    </source>
</evidence>
<comment type="similarity">
    <text evidence="1 6">Belongs to the small GTPase superfamily. Arf family.</text>
</comment>
<name>A0A9Q0LEK9_ANAIG</name>
<accession>A0A9Q0LEK9</accession>
<protein>
    <submittedName>
        <fullName evidence="7">Adp-ribosylation factor c1</fullName>
    </submittedName>
</protein>
<dbReference type="InterPro" id="IPR024156">
    <property type="entry name" value="Small_GTPase_ARF"/>
</dbReference>
<dbReference type="PANTHER" id="PTHR11711">
    <property type="entry name" value="ADP RIBOSYLATION FACTOR-RELATED"/>
    <property type="match status" value="1"/>
</dbReference>
<gene>
    <name evidence="7" type="ORF">M0811_10538</name>
</gene>
<evidence type="ECO:0000256" key="2">
    <source>
        <dbReference type="ARBA" id="ARBA00022741"/>
    </source>
</evidence>
<dbReference type="Proteomes" id="UP001149090">
    <property type="component" value="Unassembled WGS sequence"/>
</dbReference>
<dbReference type="InterPro" id="IPR006689">
    <property type="entry name" value="Small_GTPase_ARF/SAR"/>
</dbReference>
<dbReference type="EMBL" id="JAPDFW010000090">
    <property type="protein sequence ID" value="KAJ5071266.1"/>
    <property type="molecule type" value="Genomic_DNA"/>
</dbReference>
<evidence type="ECO:0000256" key="3">
    <source>
        <dbReference type="ARBA" id="ARBA00023134"/>
    </source>
</evidence>
<feature type="binding site" evidence="4">
    <location>
        <begin position="24"/>
        <end position="31"/>
    </location>
    <ligand>
        <name>GTP</name>
        <dbReference type="ChEBI" id="CHEBI:37565"/>
    </ligand>
</feature>
<reference evidence="7" key="1">
    <citation type="submission" date="2022-10" db="EMBL/GenBank/DDBJ databases">
        <title>Novel sulphate-reducing endosymbionts in the free-living metamonad Anaeramoeba.</title>
        <authorList>
            <person name="Jerlstrom-Hultqvist J."/>
            <person name="Cepicka I."/>
            <person name="Gallot-Lavallee L."/>
            <person name="Salas-Leiva D."/>
            <person name="Curtis B.A."/>
            <person name="Zahonova K."/>
            <person name="Pipaliya S."/>
            <person name="Dacks J."/>
            <person name="Roger A.J."/>
        </authorList>
    </citation>
    <scope>NUCLEOTIDE SEQUENCE</scope>
    <source>
        <strain evidence="7">BMAN</strain>
    </source>
</reference>
<dbReference type="FunFam" id="3.40.50.300:FF:001166">
    <property type="entry name" value="ADP-ribosylation factor D"/>
    <property type="match status" value="1"/>
</dbReference>
<dbReference type="PROSITE" id="PS51419">
    <property type="entry name" value="RAB"/>
    <property type="match status" value="1"/>
</dbReference>
<dbReference type="PROSITE" id="PS51417">
    <property type="entry name" value="ARF"/>
    <property type="match status" value="1"/>
</dbReference>
<feature type="binding site" evidence="5">
    <location>
        <position position="48"/>
    </location>
    <ligand>
        <name>Mg(2+)</name>
        <dbReference type="ChEBI" id="CHEBI:18420"/>
    </ligand>
</feature>
<keyword evidence="3 4" id="KW-0342">GTP-binding</keyword>
<dbReference type="AlphaFoldDB" id="A0A9Q0LEK9"/>
<evidence type="ECO:0000256" key="4">
    <source>
        <dbReference type="PIRSR" id="PIRSR606689-1"/>
    </source>
</evidence>
<evidence type="ECO:0000256" key="5">
    <source>
        <dbReference type="PIRSR" id="PIRSR606689-2"/>
    </source>
</evidence>
<dbReference type="SMART" id="SM00175">
    <property type="entry name" value="RAB"/>
    <property type="match status" value="1"/>
</dbReference>
<feature type="binding site" evidence="4">
    <location>
        <position position="70"/>
    </location>
    <ligand>
        <name>GTP</name>
        <dbReference type="ChEBI" id="CHEBI:37565"/>
    </ligand>
</feature>
<dbReference type="InterPro" id="IPR027417">
    <property type="entry name" value="P-loop_NTPase"/>
</dbReference>
<keyword evidence="2 4" id="KW-0547">Nucleotide-binding</keyword>
<comment type="caution">
    <text evidence="7">The sequence shown here is derived from an EMBL/GenBank/DDBJ whole genome shotgun (WGS) entry which is preliminary data.</text>
</comment>
<dbReference type="SUPFAM" id="SSF52540">
    <property type="entry name" value="P-loop containing nucleoside triphosphate hydrolases"/>
    <property type="match status" value="1"/>
</dbReference>
<proteinExistence type="inferred from homology"/>
<keyword evidence="8" id="KW-1185">Reference proteome</keyword>